<dbReference type="RefSeq" id="WP_284589397.1">
    <property type="nucleotide sequence ID" value="NZ_JASNVP010000001.1"/>
</dbReference>
<sequence length="825" mass="88296">MAKFLYRLGLFSFRHSWSVIIAWVVILAASVGAALSLSGSFTGDFEIDDTPTIDTTKRVVELFPEGGNPAAAATVNLVFQAPEGEKLSDPDNTAAIDDVIASLEEDLVIEDELRFGNPVTLSPELVDTVERMGVEQGLPEETARLDAEHLRLLNDDETIGWTTFRFDAPNAYEVQPEQYAAVHEAMDIGRAAGLTVEASGEGFGDPIAIELSNEWIGLSIAFLVLVVTFGSLIAAILPIVTAIVAVAIGALWVITATGFAELNDMTPVLALMVGLAVGIDYALFVMSRYRSEQQRLPNDKAIALACSTAGSSVVFAGLTNFIALAMLWVAQIEFLTAMGLAAAATVALATVVPLTLLPAILGLLGDRAFGFALPGIAGRPRRNGTVKQGPTLGRRWVGLVQRFPAVLLLLVVLGLGAAATPLTRLELALPNDTTGSPDTTQRKAADLKAEGFGPGTNGPLLTLVDAHTVNEDAAALQAMIELQGEAEDLTREDKAARASFLYTVNQINTLSAVEHAQLVDLADDGRAAQILVTPKTGPADPATVDLVENLNRVNAEVERATGVSVGLTGLTAVQVDITERLAQVMPLYLAVVVGVAVLLLIMVFRSLLVPLVAGVGFLLSVGAAFGVTVLFWQEGLGGFVDAPGPLISFMPIFLIGLTFGLAMDYQIFLVTRMREAFAATHGDGLQKFARHDPDARDYNRIDYSTIAGFSQGARVVTAAAVIMIAVFVGFIGQPLPFISIFGFALGVAVLFDAFFIRMTFVPAAMFLMGRGNWWWPRWLDKVIPHLDVEGTSLEDDDEVPALDREERQNEHALRNEQPSKHRTIN</sequence>
<dbReference type="InterPro" id="IPR000731">
    <property type="entry name" value="SSD"/>
</dbReference>
<dbReference type="Gene3D" id="1.20.1640.10">
    <property type="entry name" value="Multidrug efflux transporter AcrB transmembrane domain"/>
    <property type="match status" value="2"/>
</dbReference>
<evidence type="ECO:0000256" key="2">
    <source>
        <dbReference type="ARBA" id="ARBA00022475"/>
    </source>
</evidence>
<feature type="transmembrane region" description="Helical" evidence="7">
    <location>
        <begin position="644"/>
        <end position="665"/>
    </location>
</feature>
<proteinExistence type="predicted"/>
<feature type="transmembrane region" description="Helical" evidence="7">
    <location>
        <begin position="221"/>
        <end position="254"/>
    </location>
</feature>
<feature type="compositionally biased region" description="Basic and acidic residues" evidence="6">
    <location>
        <begin position="801"/>
        <end position="819"/>
    </location>
</feature>
<dbReference type="GO" id="GO:0005886">
    <property type="term" value="C:plasma membrane"/>
    <property type="evidence" value="ECO:0007669"/>
    <property type="project" value="UniProtKB-SubCell"/>
</dbReference>
<feature type="transmembrane region" description="Helical" evidence="7">
    <location>
        <begin position="340"/>
        <end position="364"/>
    </location>
</feature>
<evidence type="ECO:0000256" key="5">
    <source>
        <dbReference type="ARBA" id="ARBA00023136"/>
    </source>
</evidence>
<gene>
    <name evidence="9" type="ORF">QPX54_00725</name>
</gene>
<dbReference type="InterPro" id="IPR004869">
    <property type="entry name" value="MMPL_dom"/>
</dbReference>
<feature type="transmembrane region" description="Helical" evidence="7">
    <location>
        <begin position="403"/>
        <end position="422"/>
    </location>
</feature>
<feature type="transmembrane region" description="Helical" evidence="7">
    <location>
        <begin position="737"/>
        <end position="760"/>
    </location>
</feature>
<dbReference type="AlphaFoldDB" id="A0AAP4BRJ6"/>
<keyword evidence="4 7" id="KW-1133">Transmembrane helix</keyword>
<feature type="transmembrane region" description="Helical" evidence="7">
    <location>
        <begin position="20"/>
        <end position="37"/>
    </location>
</feature>
<evidence type="ECO:0000256" key="6">
    <source>
        <dbReference type="SAM" id="MobiDB-lite"/>
    </source>
</evidence>
<feature type="region of interest" description="Disordered" evidence="6">
    <location>
        <begin position="797"/>
        <end position="825"/>
    </location>
</feature>
<reference evidence="9" key="1">
    <citation type="submission" date="2023-05" db="EMBL/GenBank/DDBJ databases">
        <title>Metabolic capabilities are highly conserved among human nasal-associated Corynebacterium species in pangenomic analyses.</title>
        <authorList>
            <person name="Tran T.H."/>
            <person name="Roberts A.Q."/>
            <person name="Escapa I.F."/>
            <person name="Gao W."/>
            <person name="Conlan S."/>
            <person name="Kong H."/>
            <person name="Segre J.A."/>
            <person name="Kelly M.S."/>
            <person name="Lemon K.P."/>
        </authorList>
    </citation>
    <scope>NUCLEOTIDE SEQUENCE</scope>
    <source>
        <strain evidence="9">KPL2654</strain>
    </source>
</reference>
<dbReference type="EMBL" id="JASNVP010000001">
    <property type="protein sequence ID" value="MDK4325047.1"/>
    <property type="molecule type" value="Genomic_DNA"/>
</dbReference>
<evidence type="ECO:0000256" key="1">
    <source>
        <dbReference type="ARBA" id="ARBA00004651"/>
    </source>
</evidence>
<comment type="caution">
    <text evidence="9">The sequence shown here is derived from an EMBL/GenBank/DDBJ whole genome shotgun (WGS) entry which is preliminary data.</text>
</comment>
<feature type="transmembrane region" description="Helical" evidence="7">
    <location>
        <begin position="301"/>
        <end position="328"/>
    </location>
</feature>
<dbReference type="PANTHER" id="PTHR33406">
    <property type="entry name" value="MEMBRANE PROTEIN MJ1562-RELATED"/>
    <property type="match status" value="1"/>
</dbReference>
<dbReference type="Proteomes" id="UP001226160">
    <property type="component" value="Unassembled WGS sequence"/>
</dbReference>
<name>A0AAP4BRJ6_9CORY</name>
<evidence type="ECO:0000313" key="10">
    <source>
        <dbReference type="Proteomes" id="UP001226160"/>
    </source>
</evidence>
<organism evidence="9 10">
    <name type="scientific">Corynebacterium propinquum</name>
    <dbReference type="NCBI Taxonomy" id="43769"/>
    <lineage>
        <taxon>Bacteria</taxon>
        <taxon>Bacillati</taxon>
        <taxon>Actinomycetota</taxon>
        <taxon>Actinomycetes</taxon>
        <taxon>Mycobacteriales</taxon>
        <taxon>Corynebacteriaceae</taxon>
        <taxon>Corynebacterium</taxon>
    </lineage>
</organism>
<evidence type="ECO:0000259" key="8">
    <source>
        <dbReference type="PROSITE" id="PS50156"/>
    </source>
</evidence>
<feature type="domain" description="SSD" evidence="8">
    <location>
        <begin position="231"/>
        <end position="363"/>
    </location>
</feature>
<feature type="transmembrane region" description="Helical" evidence="7">
    <location>
        <begin position="266"/>
        <end position="289"/>
    </location>
</feature>
<feature type="transmembrane region" description="Helical" evidence="7">
    <location>
        <begin position="611"/>
        <end position="632"/>
    </location>
</feature>
<keyword evidence="3 7" id="KW-0812">Transmembrane</keyword>
<accession>A0AAP4BRJ6</accession>
<feature type="transmembrane region" description="Helical" evidence="7">
    <location>
        <begin position="713"/>
        <end position="731"/>
    </location>
</feature>
<evidence type="ECO:0000256" key="4">
    <source>
        <dbReference type="ARBA" id="ARBA00022989"/>
    </source>
</evidence>
<keyword evidence="2" id="KW-1003">Cell membrane</keyword>
<evidence type="ECO:0000256" key="7">
    <source>
        <dbReference type="SAM" id="Phobius"/>
    </source>
</evidence>
<dbReference type="PANTHER" id="PTHR33406:SF13">
    <property type="entry name" value="MEMBRANE PROTEIN YDFJ"/>
    <property type="match status" value="1"/>
</dbReference>
<comment type="subcellular location">
    <subcellularLocation>
        <location evidence="1">Cell membrane</location>
        <topology evidence="1">Multi-pass membrane protein</topology>
    </subcellularLocation>
</comment>
<dbReference type="Pfam" id="PF03176">
    <property type="entry name" value="MMPL"/>
    <property type="match status" value="2"/>
</dbReference>
<dbReference type="InterPro" id="IPR050545">
    <property type="entry name" value="Mycobact_MmpL"/>
</dbReference>
<keyword evidence="5 7" id="KW-0472">Membrane</keyword>
<dbReference type="SUPFAM" id="SSF82866">
    <property type="entry name" value="Multidrug efflux transporter AcrB transmembrane domain"/>
    <property type="match status" value="2"/>
</dbReference>
<evidence type="ECO:0000256" key="3">
    <source>
        <dbReference type="ARBA" id="ARBA00022692"/>
    </source>
</evidence>
<protein>
    <submittedName>
        <fullName evidence="9">MMPL family transporter</fullName>
    </submittedName>
</protein>
<dbReference type="PROSITE" id="PS50156">
    <property type="entry name" value="SSD"/>
    <property type="match status" value="1"/>
</dbReference>
<feature type="transmembrane region" description="Helical" evidence="7">
    <location>
        <begin position="585"/>
        <end position="604"/>
    </location>
</feature>
<evidence type="ECO:0000313" key="9">
    <source>
        <dbReference type="EMBL" id="MDK4325047.1"/>
    </source>
</evidence>